<dbReference type="Pfam" id="PF04266">
    <property type="entry name" value="ASCH"/>
    <property type="match status" value="1"/>
</dbReference>
<organism evidence="2 3">
    <name type="scientific">Haloechinothrix aidingensis</name>
    <dbReference type="NCBI Taxonomy" id="2752311"/>
    <lineage>
        <taxon>Bacteria</taxon>
        <taxon>Bacillati</taxon>
        <taxon>Actinomycetota</taxon>
        <taxon>Actinomycetes</taxon>
        <taxon>Pseudonocardiales</taxon>
        <taxon>Pseudonocardiaceae</taxon>
        <taxon>Haloechinothrix</taxon>
    </lineage>
</organism>
<gene>
    <name evidence="2" type="ORF">H0B56_07565</name>
</gene>
<dbReference type="Proteomes" id="UP000582974">
    <property type="component" value="Unassembled WGS sequence"/>
</dbReference>
<dbReference type="InterPro" id="IPR015947">
    <property type="entry name" value="PUA-like_sf"/>
</dbReference>
<dbReference type="SMART" id="SM01022">
    <property type="entry name" value="ASCH"/>
    <property type="match status" value="1"/>
</dbReference>
<evidence type="ECO:0000259" key="1">
    <source>
        <dbReference type="SMART" id="SM01022"/>
    </source>
</evidence>
<dbReference type="PANTHER" id="PTHR39203:SF1">
    <property type="entry name" value="CYTOPLASMIC PROTEIN"/>
    <property type="match status" value="1"/>
</dbReference>
<dbReference type="PIRSF" id="PIRSF021320">
    <property type="entry name" value="DUF984"/>
    <property type="match status" value="1"/>
</dbReference>
<dbReference type="InterPro" id="IPR007374">
    <property type="entry name" value="ASCH_domain"/>
</dbReference>
<keyword evidence="3" id="KW-1185">Reference proteome</keyword>
<evidence type="ECO:0000313" key="2">
    <source>
        <dbReference type="EMBL" id="MBA0125397.1"/>
    </source>
</evidence>
<dbReference type="InterPro" id="IPR009326">
    <property type="entry name" value="DUF984"/>
</dbReference>
<protein>
    <submittedName>
        <fullName evidence="2">ASCH domain-containing protein</fullName>
    </submittedName>
</protein>
<evidence type="ECO:0000313" key="3">
    <source>
        <dbReference type="Proteomes" id="UP000582974"/>
    </source>
</evidence>
<sequence length="153" mass="16630">MTARPGGWGELPKAEFAFPGPLRDRLVELVLSGVKRSATGLLVEYGASGVPLPEIGARSVVVNSADDPVALMTTTGVRVVRLAEVDVRHVVDEGEGHSTVAEWRAAHEEFWSGPQMLEALADPDFHVDDDTLVVLERFVCAEIPRIHDVRPRA</sequence>
<name>A0A838A930_9PSEU</name>
<accession>A0A838A930</accession>
<dbReference type="Gene3D" id="3.10.400.10">
    <property type="entry name" value="Sulfate adenylyltransferase"/>
    <property type="match status" value="1"/>
</dbReference>
<dbReference type="PANTHER" id="PTHR39203">
    <property type="entry name" value="CYTOPLASMIC PROTEIN-RELATED"/>
    <property type="match status" value="1"/>
</dbReference>
<dbReference type="EMBL" id="JACCKD010000002">
    <property type="protein sequence ID" value="MBA0125397.1"/>
    <property type="molecule type" value="Genomic_DNA"/>
</dbReference>
<comment type="caution">
    <text evidence="2">The sequence shown here is derived from an EMBL/GenBank/DDBJ whole genome shotgun (WGS) entry which is preliminary data.</text>
</comment>
<dbReference type="RefSeq" id="WP_180892190.1">
    <property type="nucleotide sequence ID" value="NZ_JACCKD010000002.1"/>
</dbReference>
<dbReference type="AlphaFoldDB" id="A0A838A930"/>
<proteinExistence type="predicted"/>
<reference evidence="2 3" key="1">
    <citation type="submission" date="2020-07" db="EMBL/GenBank/DDBJ databases">
        <title>Genome of Haloechinothrix sp.</title>
        <authorList>
            <person name="Tang S.-K."/>
            <person name="Yang L."/>
            <person name="Zhu W.-Y."/>
        </authorList>
    </citation>
    <scope>NUCLEOTIDE SEQUENCE [LARGE SCALE GENOMIC DNA]</scope>
    <source>
        <strain evidence="2 3">YIM 98757</strain>
    </source>
</reference>
<feature type="domain" description="ASCH" evidence="1">
    <location>
        <begin position="16"/>
        <end position="140"/>
    </location>
</feature>
<dbReference type="SUPFAM" id="SSF88697">
    <property type="entry name" value="PUA domain-like"/>
    <property type="match status" value="1"/>
</dbReference>